<keyword evidence="2" id="KW-1185">Reference proteome</keyword>
<dbReference type="Proteomes" id="UP000321720">
    <property type="component" value="Unassembled WGS sequence"/>
</dbReference>
<reference evidence="1 2" key="1">
    <citation type="submission" date="2019-07" db="EMBL/GenBank/DDBJ databases">
        <title>Whole genome shotgun sequence of Cellulomonas composti NBRC 100758.</title>
        <authorList>
            <person name="Hosoyama A."/>
            <person name="Uohara A."/>
            <person name="Ohji S."/>
            <person name="Ichikawa N."/>
        </authorList>
    </citation>
    <scope>NUCLEOTIDE SEQUENCE [LARGE SCALE GENOMIC DNA]</scope>
    <source>
        <strain evidence="1 2">NBRC 100758</strain>
    </source>
</reference>
<sequence length="69" mass="7807">MPETVACVDLREQINLRVLLAHGRRFASRQDAESWTEPDGPVVGCDLVCERARRGARPRLRPRAMPPRA</sequence>
<proteinExistence type="predicted"/>
<protein>
    <submittedName>
        <fullName evidence="1">Uncharacterized protein</fullName>
    </submittedName>
</protein>
<evidence type="ECO:0000313" key="1">
    <source>
        <dbReference type="EMBL" id="GEL94862.1"/>
    </source>
</evidence>
<dbReference type="EMBL" id="BJWG01000005">
    <property type="protein sequence ID" value="GEL94862.1"/>
    <property type="molecule type" value="Genomic_DNA"/>
</dbReference>
<dbReference type="AlphaFoldDB" id="A0A511JA56"/>
<organism evidence="1 2">
    <name type="scientific">Cellulomonas composti</name>
    <dbReference type="NCBI Taxonomy" id="266130"/>
    <lineage>
        <taxon>Bacteria</taxon>
        <taxon>Bacillati</taxon>
        <taxon>Actinomycetota</taxon>
        <taxon>Actinomycetes</taxon>
        <taxon>Micrococcales</taxon>
        <taxon>Cellulomonadaceae</taxon>
        <taxon>Cellulomonas</taxon>
    </lineage>
</organism>
<accession>A0A511JA56</accession>
<dbReference type="OrthoDB" id="4829211at2"/>
<evidence type="ECO:0000313" key="2">
    <source>
        <dbReference type="Proteomes" id="UP000321720"/>
    </source>
</evidence>
<comment type="caution">
    <text evidence="1">The sequence shown here is derived from an EMBL/GenBank/DDBJ whole genome shotgun (WGS) entry which is preliminary data.</text>
</comment>
<gene>
    <name evidence="1" type="ORF">CCO02nite_15200</name>
</gene>
<name>A0A511JA56_9CELL</name>